<accession>A0ABU7SMJ7</accession>
<name>A0ABU7SMJ7_9ACTN</name>
<evidence type="ECO:0000256" key="1">
    <source>
        <dbReference type="SAM" id="MobiDB-lite"/>
    </source>
</evidence>
<feature type="compositionally biased region" description="Low complexity" evidence="1">
    <location>
        <begin position="59"/>
        <end position="80"/>
    </location>
</feature>
<comment type="caution">
    <text evidence="2">The sequence shown here is derived from an EMBL/GenBank/DDBJ whole genome shotgun (WGS) entry which is preliminary data.</text>
</comment>
<feature type="compositionally biased region" description="Basic and acidic residues" evidence="1">
    <location>
        <begin position="81"/>
        <end position="91"/>
    </location>
</feature>
<dbReference type="EMBL" id="JAZGQL010000032">
    <property type="protein sequence ID" value="MEE6311181.1"/>
    <property type="molecule type" value="Genomic_DNA"/>
</dbReference>
<reference evidence="2 3" key="1">
    <citation type="submission" date="2024-01" db="EMBL/GenBank/DDBJ databases">
        <title>Genome insights into Plantactinospora veratri sp. nov.</title>
        <authorList>
            <person name="Wang L."/>
        </authorList>
    </citation>
    <scope>NUCLEOTIDE SEQUENCE [LARGE SCALE GENOMIC DNA]</scope>
    <source>
        <strain evidence="2 3">NEAU-FHS4</strain>
    </source>
</reference>
<organism evidence="2 3">
    <name type="scientific">Plantactinospora veratri</name>
    <dbReference type="NCBI Taxonomy" id="1436122"/>
    <lineage>
        <taxon>Bacteria</taxon>
        <taxon>Bacillati</taxon>
        <taxon>Actinomycetota</taxon>
        <taxon>Actinomycetes</taxon>
        <taxon>Micromonosporales</taxon>
        <taxon>Micromonosporaceae</taxon>
        <taxon>Plantactinospora</taxon>
    </lineage>
</organism>
<evidence type="ECO:0000313" key="3">
    <source>
        <dbReference type="Proteomes" id="UP001339911"/>
    </source>
</evidence>
<dbReference type="Proteomes" id="UP001339911">
    <property type="component" value="Unassembled WGS sequence"/>
</dbReference>
<evidence type="ECO:0000313" key="2">
    <source>
        <dbReference type="EMBL" id="MEE6311181.1"/>
    </source>
</evidence>
<feature type="compositionally biased region" description="Basic and acidic residues" evidence="1">
    <location>
        <begin position="105"/>
        <end position="116"/>
    </location>
</feature>
<feature type="region of interest" description="Disordered" evidence="1">
    <location>
        <begin position="53"/>
        <end position="116"/>
    </location>
</feature>
<proteinExistence type="predicted"/>
<dbReference type="RefSeq" id="WP_331211191.1">
    <property type="nucleotide sequence ID" value="NZ_JAZGQL010000032.1"/>
</dbReference>
<protein>
    <submittedName>
        <fullName evidence="2">Uncharacterized protein</fullName>
    </submittedName>
</protein>
<keyword evidence="3" id="KW-1185">Reference proteome</keyword>
<sequence>MSETTLCLPCALALRPPVTEPPHHCPGQVRLVTGTGQLRVVLCECRICWPERSDEQPTRQPAQQSPEQSPQSPEQSPRSPEQSRRSADRSAESSADLSGEPLDDLGVRQEPESGTG</sequence>
<gene>
    <name evidence="2" type="ORF">V1634_30550</name>
</gene>